<keyword evidence="2" id="KW-0472">Membrane</keyword>
<keyword evidence="2" id="KW-1133">Transmembrane helix</keyword>
<feature type="region of interest" description="Disordered" evidence="1">
    <location>
        <begin position="513"/>
        <end position="558"/>
    </location>
</feature>
<name>A0ABR9DFE3_9GAMM</name>
<dbReference type="Proteomes" id="UP000641152">
    <property type="component" value="Unassembled WGS sequence"/>
</dbReference>
<dbReference type="SMART" id="SM00327">
    <property type="entry name" value="VWA"/>
    <property type="match status" value="1"/>
</dbReference>
<organism evidence="4 5">
    <name type="scientific">Methylomonas fluvii</name>
    <dbReference type="NCBI Taxonomy" id="1854564"/>
    <lineage>
        <taxon>Bacteria</taxon>
        <taxon>Pseudomonadati</taxon>
        <taxon>Pseudomonadota</taxon>
        <taxon>Gammaproteobacteria</taxon>
        <taxon>Methylococcales</taxon>
        <taxon>Methylococcaceae</taxon>
        <taxon>Methylomonas</taxon>
    </lineage>
</organism>
<evidence type="ECO:0000256" key="1">
    <source>
        <dbReference type="SAM" id="MobiDB-lite"/>
    </source>
</evidence>
<evidence type="ECO:0000259" key="3">
    <source>
        <dbReference type="PROSITE" id="PS50234"/>
    </source>
</evidence>
<proteinExistence type="predicted"/>
<dbReference type="Pfam" id="PF00092">
    <property type="entry name" value="VWA"/>
    <property type="match status" value="1"/>
</dbReference>
<dbReference type="PROSITE" id="PS50234">
    <property type="entry name" value="VWFA"/>
    <property type="match status" value="1"/>
</dbReference>
<feature type="transmembrane region" description="Helical" evidence="2">
    <location>
        <begin position="561"/>
        <end position="583"/>
    </location>
</feature>
<accession>A0ABR9DFE3</accession>
<keyword evidence="5" id="KW-1185">Reference proteome</keyword>
<feature type="compositionally biased region" description="Basic and acidic residues" evidence="1">
    <location>
        <begin position="522"/>
        <end position="552"/>
    </location>
</feature>
<comment type="caution">
    <text evidence="4">The sequence shown here is derived from an EMBL/GenBank/DDBJ whole genome shotgun (WGS) entry which is preliminary data.</text>
</comment>
<evidence type="ECO:0000256" key="2">
    <source>
        <dbReference type="SAM" id="Phobius"/>
    </source>
</evidence>
<protein>
    <submittedName>
        <fullName evidence="4">VWA domain-containing protein</fullName>
    </submittedName>
</protein>
<dbReference type="SUPFAM" id="SSF53300">
    <property type="entry name" value="vWA-like"/>
    <property type="match status" value="1"/>
</dbReference>
<sequence>MFKSFIFTVFCVLVLTVDSARCQPVPAAAGADEIQVLIDVSGSMKQNDPDNLRIEASRLLVNLLPDGAKAAFWLFAEKTAPLSATDAVNAAWKQQAGKATANIHSRGLYTHIEDAIQTALSQGFKGGGKKHLILLTDGFVDISKDIMQSADSRERILSEWIPKLQQQNINVQTVALSEQADKELLEKLAFETGGWAETAQSAEQLQRVFLKMAQKAAPKETLPLTDNKFQVDSGIHEFSVLVFKKPHAAPTQLVAPDGKSISKQSMVANVSWLESQAYDLITVKQPLIGEWRLVAEVDPDNQVMIVTDLKLQLSEIPSFLGENEALPIKAHFTDKDKLITRADFLGMLTLEVIQDQQTPAKMQTVLAEPGFYQHQVEHFSLGKHLLKIVADGKTFKREIIHEIDVVATPISVEKHVDAAQRQISFKLLPDTKLIDPAGLVVNAVINQTGHEPETRPLINKDGVWLLDLAGLLPQTTTHVNFNVMAKDHAGKPLTPAIKPLSIDDSWFVPAEKAEAAAPAAEPDAHHESADHENTDHETDAEQHEQADHEQHPPPDAPPTNWLLVGGILLAINLILGVGGFFTYRYLKKSQADKHQQLLERLS</sequence>
<dbReference type="InterPro" id="IPR002035">
    <property type="entry name" value="VWF_A"/>
</dbReference>
<dbReference type="RefSeq" id="WP_192394568.1">
    <property type="nucleotide sequence ID" value="NZ_CAJHIU010000002.1"/>
</dbReference>
<dbReference type="EMBL" id="JACXST010000002">
    <property type="protein sequence ID" value="MBD9361798.1"/>
    <property type="molecule type" value="Genomic_DNA"/>
</dbReference>
<gene>
    <name evidence="4" type="ORF">EBB_14970</name>
</gene>
<evidence type="ECO:0000313" key="5">
    <source>
        <dbReference type="Proteomes" id="UP000641152"/>
    </source>
</evidence>
<dbReference type="CDD" id="cd00198">
    <property type="entry name" value="vWFA"/>
    <property type="match status" value="1"/>
</dbReference>
<evidence type="ECO:0000313" key="4">
    <source>
        <dbReference type="EMBL" id="MBD9361798.1"/>
    </source>
</evidence>
<reference evidence="4 5" key="1">
    <citation type="submission" date="2020-09" db="EMBL/GenBank/DDBJ databases">
        <title>Methylomonas albis sp. nov. and Methylomonas fluvii sp. nov.: Two cold-adapted methanotrophs from the River Elbe and an amended description of Methylovulum psychrotolerans strain Eb1.</title>
        <authorList>
            <person name="Bussmann I.K."/>
            <person name="Klings K.-W."/>
            <person name="Warnstedt J."/>
            <person name="Hoppert M."/>
            <person name="Saborowski A."/>
            <person name="Horn F."/>
            <person name="Liebner S."/>
        </authorList>
    </citation>
    <scope>NUCLEOTIDE SEQUENCE [LARGE SCALE GENOMIC DNA]</scope>
    <source>
        <strain evidence="4 5">EbB</strain>
    </source>
</reference>
<feature type="domain" description="VWFA" evidence="3">
    <location>
        <begin position="33"/>
        <end position="212"/>
    </location>
</feature>
<dbReference type="Gene3D" id="3.40.50.410">
    <property type="entry name" value="von Willebrand factor, type A domain"/>
    <property type="match status" value="1"/>
</dbReference>
<dbReference type="InterPro" id="IPR036465">
    <property type="entry name" value="vWFA_dom_sf"/>
</dbReference>
<keyword evidence="2" id="KW-0812">Transmembrane</keyword>